<name>A0ABZ1UAV2_9ACTN</name>
<evidence type="ECO:0000259" key="1">
    <source>
        <dbReference type="Pfam" id="PF01636"/>
    </source>
</evidence>
<dbReference type="Gene3D" id="3.90.1200.10">
    <property type="match status" value="1"/>
</dbReference>
<keyword evidence="3" id="KW-1185">Reference proteome</keyword>
<accession>A0ABZ1UAV2</accession>
<organism evidence="2 3">
    <name type="scientific">Kitasatospora purpeofusca</name>
    <dbReference type="NCBI Taxonomy" id="67352"/>
    <lineage>
        <taxon>Bacteria</taxon>
        <taxon>Bacillati</taxon>
        <taxon>Actinomycetota</taxon>
        <taxon>Actinomycetes</taxon>
        <taxon>Kitasatosporales</taxon>
        <taxon>Streptomycetaceae</taxon>
        <taxon>Kitasatospora</taxon>
    </lineage>
</organism>
<proteinExistence type="predicted"/>
<dbReference type="InterPro" id="IPR002575">
    <property type="entry name" value="Aminoglycoside_PTrfase"/>
</dbReference>
<dbReference type="InterPro" id="IPR011009">
    <property type="entry name" value="Kinase-like_dom_sf"/>
</dbReference>
<dbReference type="SUPFAM" id="SSF56112">
    <property type="entry name" value="Protein kinase-like (PK-like)"/>
    <property type="match status" value="1"/>
</dbReference>
<evidence type="ECO:0000313" key="2">
    <source>
        <dbReference type="EMBL" id="WUQ87209.1"/>
    </source>
</evidence>
<feature type="domain" description="Aminoglycoside phosphotransferase" evidence="1">
    <location>
        <begin position="33"/>
        <end position="250"/>
    </location>
</feature>
<dbReference type="EMBL" id="CP108110">
    <property type="protein sequence ID" value="WUQ87209.1"/>
    <property type="molecule type" value="Genomic_DNA"/>
</dbReference>
<reference evidence="2" key="1">
    <citation type="submission" date="2022-10" db="EMBL/GenBank/DDBJ databases">
        <title>The complete genomes of actinobacterial strains from the NBC collection.</title>
        <authorList>
            <person name="Joergensen T.S."/>
            <person name="Alvarez Arevalo M."/>
            <person name="Sterndorff E.B."/>
            <person name="Faurdal D."/>
            <person name="Vuksanovic O."/>
            <person name="Mourched A.-S."/>
            <person name="Charusanti P."/>
            <person name="Shaw S."/>
            <person name="Blin K."/>
            <person name="Weber T."/>
        </authorList>
    </citation>
    <scope>NUCLEOTIDE SEQUENCE</scope>
    <source>
        <strain evidence="2">NBC_00222</strain>
    </source>
</reference>
<evidence type="ECO:0000313" key="3">
    <source>
        <dbReference type="Proteomes" id="UP001432222"/>
    </source>
</evidence>
<dbReference type="Proteomes" id="UP001432222">
    <property type="component" value="Chromosome"/>
</dbReference>
<dbReference type="Pfam" id="PF01636">
    <property type="entry name" value="APH"/>
    <property type="match status" value="1"/>
</dbReference>
<sequence length="295" mass="32983">MTTKPFPSELRDWVAGHLPGLDASEDRSWPRSSSRVWRVTAGSRTAYVKIGPSDLDYEREIAGYAYAAAHLTDREAPRLLAADPRLRAILSSVLPGRVVRALPLEPDVELRLFEDAGRLLRRWHDASGPGTDADRAAVRAELREQAQEAAECLESTAPYLAADRLALVEAASKELVGLADQLPLVYRHGDYETRNWLYDEETGRHGLIDFAMARRGVAAAEFVWLFGALWPLRPDLREAYFAGYGRPLTAEEDRLLHLLTVRLGVSYLHNGLVEGREDLVARGRLALDRMVAHRP</sequence>
<gene>
    <name evidence="2" type="ORF">OHA16_32165</name>
</gene>
<dbReference type="RefSeq" id="WP_328957769.1">
    <property type="nucleotide sequence ID" value="NZ_CP108110.1"/>
</dbReference>
<protein>
    <submittedName>
        <fullName evidence="2">Aminoglycoside phosphotransferase family protein</fullName>
    </submittedName>
</protein>